<evidence type="ECO:0000256" key="3">
    <source>
        <dbReference type="ARBA" id="ARBA00022694"/>
    </source>
</evidence>
<comment type="cofactor">
    <cofactor evidence="6">
        <name>Zn(2+)</name>
        <dbReference type="ChEBI" id="CHEBI:29105"/>
    </cofactor>
</comment>
<feature type="binding site" evidence="6">
    <location>
        <position position="220"/>
    </location>
    <ligand>
        <name>substrate</name>
    </ligand>
</feature>
<name>A0A9W9AJP2_9AGAR</name>
<dbReference type="Pfam" id="PF01702">
    <property type="entry name" value="TGT"/>
    <property type="match status" value="1"/>
</dbReference>
<dbReference type="PANTHER" id="PTHR43530">
    <property type="entry name" value="QUEUINE TRNA-RIBOSYLTRANSFERASE CATALYTIC SUBUNIT 1"/>
    <property type="match status" value="1"/>
</dbReference>
<proteinExistence type="inferred from homology"/>
<dbReference type="GO" id="GO:0046872">
    <property type="term" value="F:metal ion binding"/>
    <property type="evidence" value="ECO:0007669"/>
    <property type="project" value="UniProtKB-KW"/>
</dbReference>
<keyword evidence="2 6" id="KW-0808">Transferase</keyword>
<evidence type="ECO:0000256" key="4">
    <source>
        <dbReference type="ARBA" id="ARBA00022723"/>
    </source>
</evidence>
<feature type="active site" description="Nucleophile" evidence="6">
    <location>
        <position position="270"/>
    </location>
</feature>
<dbReference type="GO" id="GO:0006400">
    <property type="term" value="P:tRNA modification"/>
    <property type="evidence" value="ECO:0007669"/>
    <property type="project" value="InterPro"/>
</dbReference>
<organism evidence="8 9">
    <name type="scientific">Lentinula aciculospora</name>
    <dbReference type="NCBI Taxonomy" id="153920"/>
    <lineage>
        <taxon>Eukaryota</taxon>
        <taxon>Fungi</taxon>
        <taxon>Dikarya</taxon>
        <taxon>Basidiomycota</taxon>
        <taxon>Agaricomycotina</taxon>
        <taxon>Agaricomycetes</taxon>
        <taxon>Agaricomycetidae</taxon>
        <taxon>Agaricales</taxon>
        <taxon>Marasmiineae</taxon>
        <taxon>Omphalotaceae</taxon>
        <taxon>Lentinula</taxon>
    </lineage>
</organism>
<comment type="subunit">
    <text evidence="6">Heterodimer of a catalytic subunit and an accessory subunit.</text>
</comment>
<keyword evidence="9" id="KW-1185">Reference proteome</keyword>
<keyword evidence="3 6" id="KW-0819">tRNA processing</keyword>
<dbReference type="OrthoDB" id="10249838at2759"/>
<dbReference type="Gene3D" id="3.20.20.105">
    <property type="entry name" value="Queuine tRNA-ribosyltransferase-like"/>
    <property type="match status" value="1"/>
</dbReference>
<feature type="active site" description="Proton acceptor" evidence="6">
    <location>
        <position position="91"/>
    </location>
</feature>
<comment type="subcellular location">
    <subcellularLocation>
        <location evidence="6">Cytoplasm</location>
    </subcellularLocation>
</comment>
<keyword evidence="4 6" id="KW-0479">Metal-binding</keyword>
<protein>
    <recommendedName>
        <fullName evidence="6">Queuine tRNA-ribosyltransferase catalytic subunit 1</fullName>
        <ecNumber evidence="6">2.4.2.64</ecNumber>
    </recommendedName>
    <alternativeName>
        <fullName evidence="6">Guanine insertion enzyme</fullName>
    </alternativeName>
    <alternativeName>
        <fullName evidence="6">tRNA-guanine transglycosylase</fullName>
    </alternativeName>
</protein>
<feature type="binding site" evidence="6">
    <location>
        <position position="310"/>
    </location>
    <ligand>
        <name>Zn(2+)</name>
        <dbReference type="ChEBI" id="CHEBI:29105"/>
    </ligand>
</feature>
<dbReference type="HAMAP" id="MF_00168">
    <property type="entry name" value="Q_tRNA_Tgt"/>
    <property type="match status" value="1"/>
</dbReference>
<feature type="binding site" evidence="6">
    <location>
        <position position="339"/>
    </location>
    <ligand>
        <name>Zn(2+)</name>
        <dbReference type="ChEBI" id="CHEBI:29105"/>
    </ligand>
</feature>
<comment type="caution">
    <text evidence="8">The sequence shown here is derived from an EMBL/GenBank/DDBJ whole genome shotgun (WGS) entry which is preliminary data.</text>
</comment>
<evidence type="ECO:0000256" key="2">
    <source>
        <dbReference type="ARBA" id="ARBA00022679"/>
    </source>
</evidence>
<comment type="function">
    <text evidence="6">Catalytic subunit of the queuine tRNA-ribosyltransferase (TGT) that catalyzes the base-exchange of a guanine (G) residue with queuine (Q) at position 34 (anticodon wobble position) in tRNAs with GU(N) anticodons (tRNA-Asp, -Asn, -His and -Tyr), resulting in the hypermodified nucleoside queuosine (7-(((4,5-cis-dihydroxy-2-cyclopenten-1-yl)amino)methyl)-7-deazaguanosine). Catalysis occurs through a double-displacement mechanism. The nucleophile active site attacks the C1' of nucleotide 34 to detach the guanine base from the RNA, forming a covalent enzyme-RNA intermediate. The proton acceptor active site deprotonates the incoming queuine, allowing a nucleophilic attack on the C1' of the ribose to form the product.</text>
</comment>
<gene>
    <name evidence="8" type="ORF">J3R30DRAFT_3367107</name>
</gene>
<dbReference type="InterPro" id="IPR002616">
    <property type="entry name" value="tRNA_ribo_trans-like"/>
</dbReference>
<feature type="binding site" evidence="6">
    <location>
        <position position="145"/>
    </location>
    <ligand>
        <name>substrate</name>
    </ligand>
</feature>
<keyword evidence="5 6" id="KW-0862">Zinc</keyword>
<feature type="domain" description="tRNA-guanine(15) transglycosylase-like" evidence="7">
    <location>
        <begin position="12"/>
        <end position="371"/>
    </location>
</feature>
<dbReference type="SUPFAM" id="SSF51713">
    <property type="entry name" value="tRNA-guanine transglycosylase"/>
    <property type="match status" value="1"/>
</dbReference>
<feature type="binding site" evidence="6">
    <location>
        <begin position="91"/>
        <end position="95"/>
    </location>
    <ligand>
        <name>substrate</name>
    </ligand>
</feature>
<dbReference type="EMBL" id="JAOTPV010000004">
    <property type="protein sequence ID" value="KAJ4483385.1"/>
    <property type="molecule type" value="Genomic_DNA"/>
</dbReference>
<evidence type="ECO:0000256" key="5">
    <source>
        <dbReference type="ARBA" id="ARBA00022833"/>
    </source>
</evidence>
<dbReference type="InterPro" id="IPR036511">
    <property type="entry name" value="TGT-like_sf"/>
</dbReference>
<dbReference type="AlphaFoldDB" id="A0A9W9AJP2"/>
<dbReference type="EC" id="2.4.2.64" evidence="6"/>
<evidence type="ECO:0000259" key="7">
    <source>
        <dbReference type="Pfam" id="PF01702"/>
    </source>
</evidence>
<feature type="region of interest" description="RNA binding; important for wobble base 34 recognition" evidence="6">
    <location>
        <begin position="275"/>
        <end position="279"/>
    </location>
</feature>
<dbReference type="GO" id="GO:0005829">
    <property type="term" value="C:cytosol"/>
    <property type="evidence" value="ECO:0007669"/>
    <property type="project" value="TreeGrafter"/>
</dbReference>
<dbReference type="NCBIfam" id="TIGR00449">
    <property type="entry name" value="tgt_general"/>
    <property type="match status" value="1"/>
</dbReference>
<keyword evidence="6" id="KW-0963">Cytoplasm</keyword>
<evidence type="ECO:0000313" key="9">
    <source>
        <dbReference type="Proteomes" id="UP001150266"/>
    </source>
</evidence>
<reference evidence="8" key="1">
    <citation type="submission" date="2022-08" db="EMBL/GenBank/DDBJ databases">
        <title>A Global Phylogenomic Analysis of the Shiitake Genus Lentinula.</title>
        <authorList>
            <consortium name="DOE Joint Genome Institute"/>
            <person name="Sierra-Patev S."/>
            <person name="Min B."/>
            <person name="Naranjo-Ortiz M."/>
            <person name="Looney B."/>
            <person name="Konkel Z."/>
            <person name="Slot J.C."/>
            <person name="Sakamoto Y."/>
            <person name="Steenwyk J.L."/>
            <person name="Rokas A."/>
            <person name="Carro J."/>
            <person name="Camarero S."/>
            <person name="Ferreira P."/>
            <person name="Molpeceres G."/>
            <person name="Ruiz-Duenas F.J."/>
            <person name="Serrano A."/>
            <person name="Henrissat B."/>
            <person name="Drula E."/>
            <person name="Hughes K.W."/>
            <person name="Mata J.L."/>
            <person name="Ishikawa N.K."/>
            <person name="Vargas-Isla R."/>
            <person name="Ushijima S."/>
            <person name="Smith C.A."/>
            <person name="Ahrendt S."/>
            <person name="Andreopoulos W."/>
            <person name="He G."/>
            <person name="Labutti K."/>
            <person name="Lipzen A."/>
            <person name="Ng V."/>
            <person name="Riley R."/>
            <person name="Sandor L."/>
            <person name="Barry K."/>
            <person name="Martinez A.T."/>
            <person name="Xiao Y."/>
            <person name="Gibbons J.G."/>
            <person name="Terashima K."/>
            <person name="Grigoriev I.V."/>
            <person name="Hibbett D.S."/>
        </authorList>
    </citation>
    <scope>NUCLEOTIDE SEQUENCE</scope>
    <source>
        <strain evidence="8">JLM2183</strain>
    </source>
</reference>
<feature type="binding site" evidence="6">
    <location>
        <position position="308"/>
    </location>
    <ligand>
        <name>Zn(2+)</name>
        <dbReference type="ChEBI" id="CHEBI:29105"/>
    </ligand>
</feature>
<keyword evidence="1 6" id="KW-0328">Glycosyltransferase</keyword>
<dbReference type="InterPro" id="IPR004803">
    <property type="entry name" value="TGT"/>
</dbReference>
<dbReference type="Proteomes" id="UP001150266">
    <property type="component" value="Unassembled WGS sequence"/>
</dbReference>
<dbReference type="PANTHER" id="PTHR43530:SF1">
    <property type="entry name" value="QUEUINE TRNA-RIBOSYLTRANSFERASE CATALYTIC SUBUNIT 1"/>
    <property type="match status" value="1"/>
</dbReference>
<feature type="binding site" evidence="6">
    <location>
        <position position="313"/>
    </location>
    <ligand>
        <name>Zn(2+)</name>
        <dbReference type="ChEBI" id="CHEBI:29105"/>
    </ligand>
</feature>
<accession>A0A9W9AJP2</accession>
<sequence length="417" mass="45816">MEFEVIHRCPTTRARVSRMRLAHGETVLPTFMPVATQAAIKGLTPEQVESLGVTLILNNTYHLNLRPGVDILKVAGGAHLFEGWRHNMLTDSGGFQLVSLSKFTTITEEGALFSSPFTGESTILTPEESISIQHAIGADIIMQLDDVVPSLLQGPRVEEAMERSIRWLDRCIQQHESSGKKTSQNLFAIVQGGLDPNLRDRCLDGMLKRKDQVSGYAIGGLSGGEEKDVFWRIIKQCADRLPQDRPRYAMGIGFAEDLLVCVALGIDMADCVFPTRTARFGVALTHSGPMNLKLGKYTKDFDPIDSTCPCLTCKGGTSRALLHHIVTHETTAAHALTIHNIVFEAQVMGRAREAIIARVFPDYLRSFFAGYFGDRGYPEWCVMALRSVGVDLLENSNVPLVPGAGAKWEYSGAIEAI</sequence>
<evidence type="ECO:0000256" key="6">
    <source>
        <dbReference type="HAMAP-Rule" id="MF_03218"/>
    </source>
</evidence>
<feature type="region of interest" description="RNA binding" evidence="6">
    <location>
        <begin position="251"/>
        <end position="257"/>
    </location>
</feature>
<feature type="binding site" evidence="6">
    <location>
        <position position="191"/>
    </location>
    <ligand>
        <name>substrate</name>
    </ligand>
</feature>
<comment type="similarity">
    <text evidence="6">Belongs to the queuine tRNA-ribosyltransferase family.</text>
</comment>
<dbReference type="NCBIfam" id="TIGR00430">
    <property type="entry name" value="Q_tRNA_tgt"/>
    <property type="match status" value="1"/>
</dbReference>
<evidence type="ECO:0000256" key="1">
    <source>
        <dbReference type="ARBA" id="ARBA00022676"/>
    </source>
</evidence>
<comment type="catalytic activity">
    <reaction evidence="6">
        <text>guanosine(34) in tRNA + queuine = queuosine(34) in tRNA + guanine</text>
        <dbReference type="Rhea" id="RHEA:16633"/>
        <dbReference type="Rhea" id="RHEA-COMP:10341"/>
        <dbReference type="Rhea" id="RHEA-COMP:18571"/>
        <dbReference type="ChEBI" id="CHEBI:16235"/>
        <dbReference type="ChEBI" id="CHEBI:17433"/>
        <dbReference type="ChEBI" id="CHEBI:74269"/>
        <dbReference type="ChEBI" id="CHEBI:194431"/>
        <dbReference type="EC" id="2.4.2.64"/>
    </reaction>
</comment>
<dbReference type="GO" id="GO:0008479">
    <property type="term" value="F:tRNA-guanosine(34) queuine transglycosylase activity"/>
    <property type="evidence" value="ECO:0007669"/>
    <property type="project" value="UniProtKB-UniRule"/>
</dbReference>
<evidence type="ECO:0000313" key="8">
    <source>
        <dbReference type="EMBL" id="KAJ4483385.1"/>
    </source>
</evidence>